<dbReference type="Gramene" id="RZC47507">
    <property type="protein sequence ID" value="RZC47507"/>
    <property type="gene ID" value="C5167_040450"/>
</dbReference>
<keyword evidence="2" id="KW-1185">Reference proteome</keyword>
<gene>
    <name evidence="1" type="ORF">C5167_040450</name>
</gene>
<proteinExistence type="predicted"/>
<sequence length="75" mass="8329">MSHRLGMDKAPEDDSANKKVGLHLMMQGFLLGSLPKAYSHFPGAKFVAYDQALLFTGSERWSARFSRGPFPVTRA</sequence>
<accession>A0A4Y7IF27</accession>
<reference evidence="1 2" key="1">
    <citation type="journal article" date="2018" name="Science">
        <title>The opium poppy genome and morphinan production.</title>
        <authorList>
            <person name="Guo L."/>
            <person name="Winzer T."/>
            <person name="Yang X."/>
            <person name="Li Y."/>
            <person name="Ning Z."/>
            <person name="He Z."/>
            <person name="Teodor R."/>
            <person name="Lu Y."/>
            <person name="Bowser T.A."/>
            <person name="Graham I.A."/>
            <person name="Ye K."/>
        </authorList>
    </citation>
    <scope>NUCLEOTIDE SEQUENCE [LARGE SCALE GENOMIC DNA]</scope>
    <source>
        <strain evidence="2">cv. HN1</strain>
        <tissue evidence="1">Leaves</tissue>
    </source>
</reference>
<name>A0A4Y7IF27_PAPSO</name>
<protein>
    <submittedName>
        <fullName evidence="1">Uncharacterized protein</fullName>
    </submittedName>
</protein>
<evidence type="ECO:0000313" key="1">
    <source>
        <dbReference type="EMBL" id="RZC47507.1"/>
    </source>
</evidence>
<evidence type="ECO:0000313" key="2">
    <source>
        <dbReference type="Proteomes" id="UP000316621"/>
    </source>
</evidence>
<dbReference type="AlphaFoldDB" id="A0A4Y7IF27"/>
<dbReference type="Proteomes" id="UP000316621">
    <property type="component" value="Chromosome 1"/>
</dbReference>
<organism evidence="1 2">
    <name type="scientific">Papaver somniferum</name>
    <name type="common">Opium poppy</name>
    <dbReference type="NCBI Taxonomy" id="3469"/>
    <lineage>
        <taxon>Eukaryota</taxon>
        <taxon>Viridiplantae</taxon>
        <taxon>Streptophyta</taxon>
        <taxon>Embryophyta</taxon>
        <taxon>Tracheophyta</taxon>
        <taxon>Spermatophyta</taxon>
        <taxon>Magnoliopsida</taxon>
        <taxon>Ranunculales</taxon>
        <taxon>Papaveraceae</taxon>
        <taxon>Papaveroideae</taxon>
        <taxon>Papaver</taxon>
    </lineage>
</organism>
<dbReference type="EMBL" id="CM010715">
    <property type="protein sequence ID" value="RZC47507.1"/>
    <property type="molecule type" value="Genomic_DNA"/>
</dbReference>